<dbReference type="GO" id="GO:0043190">
    <property type="term" value="C:ATP-binding cassette (ABC) transporter complex"/>
    <property type="evidence" value="ECO:0007669"/>
    <property type="project" value="InterPro"/>
</dbReference>
<proteinExistence type="inferred from homology"/>
<accession>A0A5P9XRW9</accession>
<evidence type="ECO:0000256" key="4">
    <source>
        <dbReference type="ARBA" id="ARBA00022475"/>
    </source>
</evidence>
<evidence type="ECO:0000256" key="7">
    <source>
        <dbReference type="ARBA" id="ARBA00022989"/>
    </source>
</evidence>
<feature type="transmembrane region" description="Helical" evidence="10">
    <location>
        <begin position="153"/>
        <end position="173"/>
    </location>
</feature>
<feature type="transmembrane region" description="Helical" evidence="10">
    <location>
        <begin position="40"/>
        <end position="61"/>
    </location>
</feature>
<dbReference type="EMBL" id="CP045571">
    <property type="protein sequence ID" value="QFX96602.1"/>
    <property type="molecule type" value="Genomic_DNA"/>
</dbReference>
<feature type="transmembrane region" description="Helical" evidence="10">
    <location>
        <begin position="238"/>
        <end position="260"/>
    </location>
</feature>
<evidence type="ECO:0000259" key="11">
    <source>
        <dbReference type="Pfam" id="PF01061"/>
    </source>
</evidence>
<reference evidence="12 13" key="1">
    <citation type="submission" date="2019-10" db="EMBL/GenBank/DDBJ databases">
        <authorList>
            <person name="Wang R."/>
        </authorList>
    </citation>
    <scope>NUCLEOTIDE SEQUENCE [LARGE SCALE GENOMIC DNA]</scope>
    <source>
        <strain evidence="12 13">ATCC 19377</strain>
    </source>
</reference>
<dbReference type="AlphaFoldDB" id="A0A5P9XRW9"/>
<evidence type="ECO:0000256" key="8">
    <source>
        <dbReference type="ARBA" id="ARBA00023047"/>
    </source>
</evidence>
<dbReference type="PANTHER" id="PTHR30413:SF10">
    <property type="entry name" value="CAPSULE POLYSACCHARIDE EXPORT INNER-MEMBRANE PROTEIN CTRC"/>
    <property type="match status" value="1"/>
</dbReference>
<name>A0A5P9XRW9_ACITH</name>
<dbReference type="Proteomes" id="UP000363590">
    <property type="component" value="Chromosome"/>
</dbReference>
<dbReference type="GO" id="GO:0140359">
    <property type="term" value="F:ABC-type transporter activity"/>
    <property type="evidence" value="ECO:0007669"/>
    <property type="project" value="InterPro"/>
</dbReference>
<dbReference type="Pfam" id="PF01061">
    <property type="entry name" value="ABC2_membrane"/>
    <property type="match status" value="1"/>
</dbReference>
<keyword evidence="4" id="KW-1003">Cell membrane</keyword>
<dbReference type="PANTHER" id="PTHR30413">
    <property type="entry name" value="INNER MEMBRANE TRANSPORT PERMEASE"/>
    <property type="match status" value="1"/>
</dbReference>
<evidence type="ECO:0000313" key="13">
    <source>
        <dbReference type="Proteomes" id="UP000363590"/>
    </source>
</evidence>
<comment type="similarity">
    <text evidence="2">Belongs to the ABC-2 integral membrane protein family.</text>
</comment>
<evidence type="ECO:0000256" key="9">
    <source>
        <dbReference type="ARBA" id="ARBA00023136"/>
    </source>
</evidence>
<evidence type="ECO:0000313" key="12">
    <source>
        <dbReference type="EMBL" id="QFX96602.1"/>
    </source>
</evidence>
<evidence type="ECO:0000256" key="1">
    <source>
        <dbReference type="ARBA" id="ARBA00004651"/>
    </source>
</evidence>
<dbReference type="GO" id="GO:0015774">
    <property type="term" value="P:polysaccharide transport"/>
    <property type="evidence" value="ECO:0007669"/>
    <property type="project" value="UniProtKB-KW"/>
</dbReference>
<sequence length="266" mass="30312">MSAKASKETFWFQLRLQLRVIWALMLRETVTRFGREGLGMLWMIAEPAMFVIGVIVIFSFVDAGYPYGISPAEYLAVSYPTLLFWRNGTSRVTGAINVNRSLLHHQPIRPMDIIYSRILLEFSSSVAVFLFLFPIFIVVGICHYPASVLTMSLGYLLIIWFSFCFVLIMAGLAELSETIEKVSHIILYLMLPFCGVFIPTFVVPEPYRSYLLYWPLIDAVDYFHHGYFGSSVPSYYHINYTIFTLTGMTLFGLAVSGVAIKRVKIS</sequence>
<dbReference type="InterPro" id="IPR013525">
    <property type="entry name" value="ABC2_TM"/>
</dbReference>
<dbReference type="GO" id="GO:0015920">
    <property type="term" value="P:lipopolysaccharide transport"/>
    <property type="evidence" value="ECO:0007669"/>
    <property type="project" value="TreeGrafter"/>
</dbReference>
<keyword evidence="7 10" id="KW-1133">Transmembrane helix</keyword>
<dbReference type="PRINTS" id="PR00164">
    <property type="entry name" value="ABC2TRNSPORT"/>
</dbReference>
<evidence type="ECO:0000256" key="6">
    <source>
        <dbReference type="ARBA" id="ARBA00022692"/>
    </source>
</evidence>
<comment type="subcellular location">
    <subcellularLocation>
        <location evidence="1">Cell membrane</location>
        <topology evidence="1">Multi-pass membrane protein</topology>
    </subcellularLocation>
</comment>
<protein>
    <submittedName>
        <fullName evidence="12">Sugar ABC transporter permease</fullName>
    </submittedName>
</protein>
<gene>
    <name evidence="12" type="primary">bexB</name>
    <name evidence="12" type="ORF">GCD22_02399</name>
</gene>
<evidence type="ECO:0000256" key="10">
    <source>
        <dbReference type="SAM" id="Phobius"/>
    </source>
</evidence>
<feature type="transmembrane region" description="Helical" evidence="10">
    <location>
        <begin position="118"/>
        <end position="141"/>
    </location>
</feature>
<keyword evidence="6 10" id="KW-0812">Transmembrane</keyword>
<keyword evidence="5" id="KW-0762">Sugar transport</keyword>
<evidence type="ECO:0000256" key="2">
    <source>
        <dbReference type="ARBA" id="ARBA00007783"/>
    </source>
</evidence>
<evidence type="ECO:0000256" key="3">
    <source>
        <dbReference type="ARBA" id="ARBA00022448"/>
    </source>
</evidence>
<organism evidence="12 13">
    <name type="scientific">Acidithiobacillus thiooxidans ATCC 19377</name>
    <dbReference type="NCBI Taxonomy" id="637390"/>
    <lineage>
        <taxon>Bacteria</taxon>
        <taxon>Pseudomonadati</taxon>
        <taxon>Pseudomonadota</taxon>
        <taxon>Acidithiobacillia</taxon>
        <taxon>Acidithiobacillales</taxon>
        <taxon>Acidithiobacillaceae</taxon>
        <taxon>Acidithiobacillus</taxon>
    </lineage>
</organism>
<dbReference type="GeneID" id="60696664"/>
<dbReference type="InterPro" id="IPR000412">
    <property type="entry name" value="ABC_2_transport"/>
</dbReference>
<dbReference type="KEGG" id="atx:GCD22_02399"/>
<dbReference type="RefSeq" id="WP_031568775.1">
    <property type="nucleotide sequence ID" value="NZ_CP045571.1"/>
</dbReference>
<keyword evidence="9 10" id="KW-0472">Membrane</keyword>
<evidence type="ECO:0000256" key="5">
    <source>
        <dbReference type="ARBA" id="ARBA00022597"/>
    </source>
</evidence>
<feature type="transmembrane region" description="Helical" evidence="10">
    <location>
        <begin position="185"/>
        <end position="203"/>
    </location>
</feature>
<feature type="domain" description="ABC-2 type transporter transmembrane" evidence="11">
    <location>
        <begin position="21"/>
        <end position="212"/>
    </location>
</feature>
<keyword evidence="8" id="KW-0625">Polysaccharide transport</keyword>
<keyword evidence="3" id="KW-0813">Transport</keyword>